<sequence length="133" mass="15593">MFLQTPMDTLREHTHYLIFSPYSSYIRITNVLRYRHRKLTQLSRRYGIRSRTDLDIRGRFDSSGLKSTRLIGSSLKDESRNCRKSVGGQLLNRKITTSLPGRKEMDPRAFSNLRQLKSLVPFGSSHRFDDNDR</sequence>
<comment type="caution">
    <text evidence="1">The sequence shown here is derived from an EMBL/GenBank/DDBJ whole genome shotgun (WGS) entry which is preliminary data.</text>
</comment>
<keyword evidence="2" id="KW-1185">Reference proteome</keyword>
<name>A0A4C1WPE9_EUMVA</name>
<protein>
    <submittedName>
        <fullName evidence="1">Uncharacterized protein</fullName>
    </submittedName>
</protein>
<accession>A0A4C1WPE9</accession>
<dbReference type="EMBL" id="BGZK01000602">
    <property type="protein sequence ID" value="GBP52402.1"/>
    <property type="molecule type" value="Genomic_DNA"/>
</dbReference>
<evidence type="ECO:0000313" key="1">
    <source>
        <dbReference type="EMBL" id="GBP52402.1"/>
    </source>
</evidence>
<reference evidence="1 2" key="1">
    <citation type="journal article" date="2019" name="Commun. Biol.">
        <title>The bagworm genome reveals a unique fibroin gene that provides high tensile strength.</title>
        <authorList>
            <person name="Kono N."/>
            <person name="Nakamura H."/>
            <person name="Ohtoshi R."/>
            <person name="Tomita M."/>
            <person name="Numata K."/>
            <person name="Arakawa K."/>
        </authorList>
    </citation>
    <scope>NUCLEOTIDE SEQUENCE [LARGE SCALE GENOMIC DNA]</scope>
</reference>
<dbReference type="Proteomes" id="UP000299102">
    <property type="component" value="Unassembled WGS sequence"/>
</dbReference>
<gene>
    <name evidence="1" type="ORF">EVAR_4685_1</name>
</gene>
<organism evidence="1 2">
    <name type="scientific">Eumeta variegata</name>
    <name type="common">Bagworm moth</name>
    <name type="synonym">Eumeta japonica</name>
    <dbReference type="NCBI Taxonomy" id="151549"/>
    <lineage>
        <taxon>Eukaryota</taxon>
        <taxon>Metazoa</taxon>
        <taxon>Ecdysozoa</taxon>
        <taxon>Arthropoda</taxon>
        <taxon>Hexapoda</taxon>
        <taxon>Insecta</taxon>
        <taxon>Pterygota</taxon>
        <taxon>Neoptera</taxon>
        <taxon>Endopterygota</taxon>
        <taxon>Lepidoptera</taxon>
        <taxon>Glossata</taxon>
        <taxon>Ditrysia</taxon>
        <taxon>Tineoidea</taxon>
        <taxon>Psychidae</taxon>
        <taxon>Oiketicinae</taxon>
        <taxon>Eumeta</taxon>
    </lineage>
</organism>
<proteinExistence type="predicted"/>
<evidence type="ECO:0000313" key="2">
    <source>
        <dbReference type="Proteomes" id="UP000299102"/>
    </source>
</evidence>
<dbReference type="AlphaFoldDB" id="A0A4C1WPE9"/>